<keyword evidence="3" id="KW-0813">Transport</keyword>
<feature type="transmembrane region" description="Helical" evidence="9">
    <location>
        <begin position="245"/>
        <end position="268"/>
    </location>
</feature>
<feature type="transmembrane region" description="Helical" evidence="9">
    <location>
        <begin position="166"/>
        <end position="188"/>
    </location>
</feature>
<dbReference type="GO" id="GO:0016020">
    <property type="term" value="C:membrane"/>
    <property type="evidence" value="ECO:0007669"/>
    <property type="project" value="UniProtKB-SubCell"/>
</dbReference>
<dbReference type="PIRSF" id="PIRSF006060">
    <property type="entry name" value="AA_transporter"/>
    <property type="match status" value="1"/>
</dbReference>
<feature type="region of interest" description="Disordered" evidence="8">
    <location>
        <begin position="460"/>
        <end position="488"/>
    </location>
</feature>
<reference evidence="11 12" key="1">
    <citation type="submission" date="2018-12" db="EMBL/GenBank/DDBJ databases">
        <authorList>
            <consortium name="Pathogen Informatics"/>
        </authorList>
    </citation>
    <scope>NUCLEOTIDE SEQUENCE [LARGE SCALE GENOMIC DNA]</scope>
    <source>
        <strain evidence="11 12">NCTC13652</strain>
    </source>
</reference>
<dbReference type="AlphaFoldDB" id="A0A3S4UR31"/>
<keyword evidence="7 9" id="KW-0472">Membrane</keyword>
<dbReference type="STRING" id="1122997.GCA_000425285_01728"/>
<dbReference type="InterPro" id="IPR004841">
    <property type="entry name" value="AA-permease/SLC12A_dom"/>
</dbReference>
<evidence type="ECO:0000256" key="8">
    <source>
        <dbReference type="SAM" id="MobiDB-lite"/>
    </source>
</evidence>
<sequence length="488" mass="51776">MSSSSSHSQASGGQRGTAPAPRMKGRHLVMMSLGSAIGTGLFLGSGKGIAAAGPSVLVAYVVAGLVVIAIMRMLGEMVAAHPDSGAFSVYTSRAMGPAAGFAMGWVWWVELAVVVAAEGTAAAQIFLAAWPIAPDWLLTLVFMVVLTVINLLGVDKFGEFEFWFALIKVAAVVGFLVVGVLLLCGVLPTPAPGLSNFLHHGGFMPNGWPGVATGLLIVIFAFGGIEIVAVAAAETENPRKHIGKAINTIIWRILIFYMGSVAIMVFALPWDDPKLASSPFVAVLSLARIPGADAVLTLIIVLAILSSLNANLYGDSRMLGSLAQRGMAPQFMMRKGRRNVPVAAVLSSVAFGYVCVVLTYIWGAKVLDLLLNIVGSTIIVTYLFTISSQIILRRRAERTGEKLPFKMWGYPYLSWLTLAVLIGIIGLGMTDPGVRAQILATFGLTLVLFLIGIARTRRLGEDPFRPSETPSSPDDSTDPADQQTVDHA</sequence>
<evidence type="ECO:0000256" key="2">
    <source>
        <dbReference type="ARBA" id="ARBA00008583"/>
    </source>
</evidence>
<evidence type="ECO:0000256" key="3">
    <source>
        <dbReference type="ARBA" id="ARBA00022448"/>
    </source>
</evidence>
<dbReference type="PROSITE" id="PS00218">
    <property type="entry name" value="AMINO_ACID_PERMEASE_1"/>
    <property type="match status" value="1"/>
</dbReference>
<evidence type="ECO:0000256" key="6">
    <source>
        <dbReference type="ARBA" id="ARBA00022989"/>
    </source>
</evidence>
<comment type="subcellular location">
    <subcellularLocation>
        <location evidence="1">Membrane</location>
        <topology evidence="1">Multi-pass membrane protein</topology>
    </subcellularLocation>
</comment>
<keyword evidence="4 9" id="KW-0812">Transmembrane</keyword>
<dbReference type="FunFam" id="1.20.1740.10:FF:000001">
    <property type="entry name" value="Amino acid permease"/>
    <property type="match status" value="1"/>
</dbReference>
<evidence type="ECO:0000256" key="1">
    <source>
        <dbReference type="ARBA" id="ARBA00004141"/>
    </source>
</evidence>
<dbReference type="EMBL" id="LR134473">
    <property type="protein sequence ID" value="VEI03257.1"/>
    <property type="molecule type" value="Genomic_DNA"/>
</dbReference>
<dbReference type="Proteomes" id="UP000277858">
    <property type="component" value="Chromosome"/>
</dbReference>
<feature type="transmembrane region" description="Helical" evidence="9">
    <location>
        <begin position="51"/>
        <end position="71"/>
    </location>
</feature>
<evidence type="ECO:0000256" key="4">
    <source>
        <dbReference type="ARBA" id="ARBA00022692"/>
    </source>
</evidence>
<keyword evidence="6 9" id="KW-1133">Transmembrane helix</keyword>
<feature type="transmembrane region" description="Helical" evidence="9">
    <location>
        <begin position="280"/>
        <end position="308"/>
    </location>
</feature>
<name>A0A3S4UR31_9ACTN</name>
<organism evidence="11 12">
    <name type="scientific">Acidipropionibacterium jensenii</name>
    <dbReference type="NCBI Taxonomy" id="1749"/>
    <lineage>
        <taxon>Bacteria</taxon>
        <taxon>Bacillati</taxon>
        <taxon>Actinomycetota</taxon>
        <taxon>Actinomycetes</taxon>
        <taxon>Propionibacteriales</taxon>
        <taxon>Propionibacteriaceae</taxon>
        <taxon>Acidipropionibacterium</taxon>
    </lineage>
</organism>
<comment type="similarity">
    <text evidence="2">Belongs to the amino acid-polyamine-organocation (APC) superfamily. Amino acid transporter (AAT) (TC 2.A.3.1) family.</text>
</comment>
<gene>
    <name evidence="11" type="primary">gabP</name>
    <name evidence="11" type="ORF">NCTC13652_01457</name>
</gene>
<feature type="region of interest" description="Disordered" evidence="8">
    <location>
        <begin position="1"/>
        <end position="21"/>
    </location>
</feature>
<dbReference type="InterPro" id="IPR004840">
    <property type="entry name" value="Amino_acid_permease_CS"/>
</dbReference>
<dbReference type="PANTHER" id="PTHR43495">
    <property type="entry name" value="GABA PERMEASE"/>
    <property type="match status" value="1"/>
</dbReference>
<feature type="transmembrane region" description="Helical" evidence="9">
    <location>
        <begin position="340"/>
        <end position="363"/>
    </location>
</feature>
<evidence type="ECO:0000313" key="12">
    <source>
        <dbReference type="Proteomes" id="UP000277858"/>
    </source>
</evidence>
<dbReference type="GO" id="GO:0055085">
    <property type="term" value="P:transmembrane transport"/>
    <property type="evidence" value="ECO:0007669"/>
    <property type="project" value="InterPro"/>
</dbReference>
<dbReference type="PANTHER" id="PTHR43495:SF5">
    <property type="entry name" value="GAMMA-AMINOBUTYRIC ACID PERMEASE"/>
    <property type="match status" value="1"/>
</dbReference>
<dbReference type="GO" id="GO:0006865">
    <property type="term" value="P:amino acid transport"/>
    <property type="evidence" value="ECO:0007669"/>
    <property type="project" value="UniProtKB-KW"/>
</dbReference>
<evidence type="ECO:0000256" key="9">
    <source>
        <dbReference type="SAM" id="Phobius"/>
    </source>
</evidence>
<evidence type="ECO:0000259" key="10">
    <source>
        <dbReference type="Pfam" id="PF00324"/>
    </source>
</evidence>
<protein>
    <submittedName>
        <fullName evidence="11">Gamma-aminobutyrate permease</fullName>
    </submittedName>
</protein>
<accession>A0A3S4UR31</accession>
<feature type="transmembrane region" description="Helical" evidence="9">
    <location>
        <begin position="412"/>
        <end position="430"/>
    </location>
</feature>
<feature type="domain" description="Amino acid permease/ SLC12A" evidence="10">
    <location>
        <begin position="27"/>
        <end position="451"/>
    </location>
</feature>
<keyword evidence="12" id="KW-1185">Reference proteome</keyword>
<dbReference type="Pfam" id="PF00324">
    <property type="entry name" value="AA_permease"/>
    <property type="match status" value="1"/>
</dbReference>
<evidence type="ECO:0000256" key="5">
    <source>
        <dbReference type="ARBA" id="ARBA00022970"/>
    </source>
</evidence>
<feature type="transmembrane region" description="Helical" evidence="9">
    <location>
        <begin position="208"/>
        <end position="233"/>
    </location>
</feature>
<feature type="transmembrane region" description="Helical" evidence="9">
    <location>
        <begin position="105"/>
        <end position="130"/>
    </location>
</feature>
<feature type="transmembrane region" description="Helical" evidence="9">
    <location>
        <begin position="436"/>
        <end position="454"/>
    </location>
</feature>
<evidence type="ECO:0000256" key="7">
    <source>
        <dbReference type="ARBA" id="ARBA00023136"/>
    </source>
</evidence>
<feature type="transmembrane region" description="Helical" evidence="9">
    <location>
        <begin position="136"/>
        <end position="154"/>
    </location>
</feature>
<dbReference type="Gene3D" id="1.20.1740.10">
    <property type="entry name" value="Amino acid/polyamine transporter I"/>
    <property type="match status" value="1"/>
</dbReference>
<keyword evidence="5" id="KW-0029">Amino-acid transport</keyword>
<feature type="transmembrane region" description="Helical" evidence="9">
    <location>
        <begin position="369"/>
        <end position="392"/>
    </location>
</feature>
<feature type="compositionally biased region" description="Low complexity" evidence="8">
    <location>
        <begin position="1"/>
        <end position="11"/>
    </location>
</feature>
<proteinExistence type="inferred from homology"/>
<evidence type="ECO:0000313" key="11">
    <source>
        <dbReference type="EMBL" id="VEI03257.1"/>
    </source>
</evidence>